<evidence type="ECO:0000313" key="4">
    <source>
        <dbReference type="WBParaSite" id="scaffold11629_cov287.g15757"/>
    </source>
</evidence>
<evidence type="ECO:0000256" key="2">
    <source>
        <dbReference type="SAM" id="MobiDB-lite"/>
    </source>
</evidence>
<comment type="similarity">
    <text evidence="1">Belongs to the bystin family.</text>
</comment>
<dbReference type="Pfam" id="PF05291">
    <property type="entry name" value="Bystin"/>
    <property type="match status" value="1"/>
</dbReference>
<dbReference type="PANTHER" id="PTHR12821">
    <property type="entry name" value="BYSTIN"/>
    <property type="match status" value="1"/>
</dbReference>
<reference evidence="4" key="1">
    <citation type="submission" date="2022-11" db="UniProtKB">
        <authorList>
            <consortium name="WormBaseParasite"/>
        </authorList>
    </citation>
    <scope>IDENTIFICATION</scope>
</reference>
<name>A0A915LG26_MELJA</name>
<dbReference type="AlphaFoldDB" id="A0A915LG26"/>
<dbReference type="PANTHER" id="PTHR12821:SF0">
    <property type="entry name" value="BYSTIN"/>
    <property type="match status" value="1"/>
</dbReference>
<dbReference type="GO" id="GO:0030515">
    <property type="term" value="F:snoRNA binding"/>
    <property type="evidence" value="ECO:0007669"/>
    <property type="project" value="TreeGrafter"/>
</dbReference>
<dbReference type="Proteomes" id="UP000887561">
    <property type="component" value="Unplaced"/>
</dbReference>
<feature type="compositionally biased region" description="Basic residues" evidence="2">
    <location>
        <begin position="30"/>
        <end position="43"/>
    </location>
</feature>
<organism evidence="3 4">
    <name type="scientific">Meloidogyne javanica</name>
    <name type="common">Root-knot nematode worm</name>
    <dbReference type="NCBI Taxonomy" id="6303"/>
    <lineage>
        <taxon>Eukaryota</taxon>
        <taxon>Metazoa</taxon>
        <taxon>Ecdysozoa</taxon>
        <taxon>Nematoda</taxon>
        <taxon>Chromadorea</taxon>
        <taxon>Rhabditida</taxon>
        <taxon>Tylenchina</taxon>
        <taxon>Tylenchomorpha</taxon>
        <taxon>Tylenchoidea</taxon>
        <taxon>Meloidogynidae</taxon>
        <taxon>Meloidogyninae</taxon>
        <taxon>Meloidogyne</taxon>
        <taxon>Meloidogyne incognita group</taxon>
    </lineage>
</organism>
<sequence length="280" mass="32288">MGKRQKIRTGAGDLVTTPGPLHKQIERSKLAKPKFKPLKRSRKEQKDEIELVDPSLKGKIIIKANKKLEKDVVFNEDGESDNSEEIEEEDDTEKLDLDQLVSKHLEDLDELKLQILNFLTFRLTRPDDWSAAAMLHATKIFASTATPPQCQRFYNLILLPRIRDDIDGLKKLHFHMYQCLFKALFKPAAFFKGILLPLCKISCLEYTSSRAYILQALIEKNYALPLRVLDGIVSHFLRMKNNKEINLTVSWHSCLISFVQHYSNTLNNEQRNELIGLVKV</sequence>
<dbReference type="GO" id="GO:0006364">
    <property type="term" value="P:rRNA processing"/>
    <property type="evidence" value="ECO:0007669"/>
    <property type="project" value="TreeGrafter"/>
</dbReference>
<dbReference type="WBParaSite" id="scaffold11629_cov287.g15757">
    <property type="protein sequence ID" value="scaffold11629_cov287.g15757"/>
    <property type="gene ID" value="scaffold11629_cov287.g15757"/>
</dbReference>
<dbReference type="InterPro" id="IPR007955">
    <property type="entry name" value="Bystin"/>
</dbReference>
<keyword evidence="3" id="KW-1185">Reference proteome</keyword>
<dbReference type="GO" id="GO:0030688">
    <property type="term" value="C:preribosome, small subunit precursor"/>
    <property type="evidence" value="ECO:0007669"/>
    <property type="project" value="TreeGrafter"/>
</dbReference>
<dbReference type="GO" id="GO:0005730">
    <property type="term" value="C:nucleolus"/>
    <property type="evidence" value="ECO:0007669"/>
    <property type="project" value="TreeGrafter"/>
</dbReference>
<accession>A0A915LG26</accession>
<feature type="region of interest" description="Disordered" evidence="2">
    <location>
        <begin position="1"/>
        <end position="48"/>
    </location>
</feature>
<evidence type="ECO:0000313" key="3">
    <source>
        <dbReference type="Proteomes" id="UP000887561"/>
    </source>
</evidence>
<dbReference type="GO" id="GO:0005737">
    <property type="term" value="C:cytoplasm"/>
    <property type="evidence" value="ECO:0007669"/>
    <property type="project" value="TreeGrafter"/>
</dbReference>
<evidence type="ECO:0000256" key="1">
    <source>
        <dbReference type="ARBA" id="ARBA00007114"/>
    </source>
</evidence>
<protein>
    <submittedName>
        <fullName evidence="4">Bystin</fullName>
    </submittedName>
</protein>
<proteinExistence type="inferred from homology"/>